<dbReference type="EMBL" id="LDRV01000080">
    <property type="protein sequence ID" value="KTS09904.1"/>
    <property type="molecule type" value="Genomic_DNA"/>
</dbReference>
<evidence type="ECO:0000313" key="2">
    <source>
        <dbReference type="EMBL" id="KTS09904.1"/>
    </source>
</evidence>
<dbReference type="OrthoDB" id="5082788at2"/>
<proteinExistence type="predicted"/>
<comment type="caution">
    <text evidence="2">The sequence shown here is derived from an EMBL/GenBank/DDBJ whole genome shotgun (WGS) entry which is preliminary data.</text>
</comment>
<evidence type="ECO:0000313" key="3">
    <source>
        <dbReference type="Proteomes" id="UP000072189"/>
    </source>
</evidence>
<evidence type="ECO:0000256" key="1">
    <source>
        <dbReference type="SAM" id="MobiDB-lite"/>
    </source>
</evidence>
<protein>
    <submittedName>
        <fullName evidence="2">Uncharacterized protein</fullName>
    </submittedName>
</protein>
<dbReference type="RefSeq" id="WP_058595679.1">
    <property type="nucleotide sequence ID" value="NZ_LDRS01000065.1"/>
</dbReference>
<dbReference type="PATRIC" id="fig|2033.5.peg.1136"/>
<name>A0A147F5S5_MICTE</name>
<accession>A0A147F5S5</accession>
<dbReference type="Proteomes" id="UP000072189">
    <property type="component" value="Unassembled WGS sequence"/>
</dbReference>
<gene>
    <name evidence="2" type="ORF">RSA3_12245</name>
</gene>
<reference evidence="2 3" key="1">
    <citation type="journal article" date="2016" name="Front. Microbiol.">
        <title>Genomic Resource of Rice Seed Associated Bacteria.</title>
        <authorList>
            <person name="Midha S."/>
            <person name="Bansal K."/>
            <person name="Sharma S."/>
            <person name="Kumar N."/>
            <person name="Patil P.P."/>
            <person name="Chaudhry V."/>
            <person name="Patil P.B."/>
        </authorList>
    </citation>
    <scope>NUCLEOTIDE SEQUENCE [LARGE SCALE GENOMIC DNA]</scope>
    <source>
        <strain evidence="2 3">RSA3</strain>
    </source>
</reference>
<feature type="region of interest" description="Disordered" evidence="1">
    <location>
        <begin position="74"/>
        <end position="95"/>
    </location>
</feature>
<organism evidence="2 3">
    <name type="scientific">Microbacterium testaceum</name>
    <name type="common">Aureobacterium testaceum</name>
    <name type="synonym">Brevibacterium testaceum</name>
    <dbReference type="NCBI Taxonomy" id="2033"/>
    <lineage>
        <taxon>Bacteria</taxon>
        <taxon>Bacillati</taxon>
        <taxon>Actinomycetota</taxon>
        <taxon>Actinomycetes</taxon>
        <taxon>Micrococcales</taxon>
        <taxon>Microbacteriaceae</taxon>
        <taxon>Microbacterium</taxon>
    </lineage>
</organism>
<sequence>MGSSIERISLTVNGVSYALGPLEALDDLREQILRAARAAGGFLNVTADGGQRLTFFVTAATAIAISVSTVALNSDTADGTSGRGAGDAFSDYEDDDIPFDII</sequence>
<dbReference type="AlphaFoldDB" id="A0A147F5S5"/>